<protein>
    <submittedName>
        <fullName evidence="3">Uncharacterized protein</fullName>
    </submittedName>
</protein>
<accession>A0A1G5JEG8</accession>
<evidence type="ECO:0000313" key="4">
    <source>
        <dbReference type="Proteomes" id="UP000199354"/>
    </source>
</evidence>
<gene>
    <name evidence="3" type="ORF">SAMN02927903_02657</name>
</gene>
<feature type="signal peptide" evidence="2">
    <location>
        <begin position="1"/>
        <end position="18"/>
    </location>
</feature>
<dbReference type="AlphaFoldDB" id="A0A1G5JEG8"/>
<reference evidence="3 4" key="1">
    <citation type="submission" date="2016-10" db="EMBL/GenBank/DDBJ databases">
        <authorList>
            <person name="de Groot N.N."/>
        </authorList>
    </citation>
    <scope>NUCLEOTIDE SEQUENCE [LARGE SCALE GENOMIC DNA]</scope>
    <source>
        <strain evidence="3 4">CGMCC 1.7031</strain>
    </source>
</reference>
<dbReference type="EMBL" id="FMVF01000013">
    <property type="protein sequence ID" value="SCY86209.1"/>
    <property type="molecule type" value="Genomic_DNA"/>
</dbReference>
<proteinExistence type="predicted"/>
<name>A0A1G5JEG8_9FLAO</name>
<dbReference type="RefSeq" id="WP_091144909.1">
    <property type="nucleotide sequence ID" value="NZ_FMVF01000013.1"/>
</dbReference>
<keyword evidence="4" id="KW-1185">Reference proteome</keyword>
<feature type="compositionally biased region" description="Low complexity" evidence="1">
    <location>
        <begin position="48"/>
        <end position="65"/>
    </location>
</feature>
<keyword evidence="2" id="KW-0732">Signal</keyword>
<feature type="compositionally biased region" description="Basic and acidic residues" evidence="1">
    <location>
        <begin position="66"/>
        <end position="78"/>
    </location>
</feature>
<organism evidence="3 4">
    <name type="scientific">Flavobacterium caeni</name>
    <dbReference type="NCBI Taxonomy" id="490189"/>
    <lineage>
        <taxon>Bacteria</taxon>
        <taxon>Pseudomonadati</taxon>
        <taxon>Bacteroidota</taxon>
        <taxon>Flavobacteriia</taxon>
        <taxon>Flavobacteriales</taxon>
        <taxon>Flavobacteriaceae</taxon>
        <taxon>Flavobacterium</taxon>
    </lineage>
</organism>
<feature type="region of interest" description="Disordered" evidence="1">
    <location>
        <begin position="20"/>
        <end position="78"/>
    </location>
</feature>
<sequence length="78" mass="8030">MKNLILGAMLLVGVCATAQEDKKAKTEAATTEATKETSQTAVKADNGTTKAATKTETTTTTVPATEADKKKKADASAK</sequence>
<evidence type="ECO:0000256" key="2">
    <source>
        <dbReference type="SAM" id="SignalP"/>
    </source>
</evidence>
<evidence type="ECO:0000256" key="1">
    <source>
        <dbReference type="SAM" id="MobiDB-lite"/>
    </source>
</evidence>
<feature type="chain" id="PRO_5011752167" evidence="2">
    <location>
        <begin position="19"/>
        <end position="78"/>
    </location>
</feature>
<evidence type="ECO:0000313" key="3">
    <source>
        <dbReference type="EMBL" id="SCY86209.1"/>
    </source>
</evidence>
<dbReference type="Proteomes" id="UP000199354">
    <property type="component" value="Unassembled WGS sequence"/>
</dbReference>
<feature type="compositionally biased region" description="Low complexity" evidence="1">
    <location>
        <begin position="27"/>
        <end position="41"/>
    </location>
</feature>